<dbReference type="Proteomes" id="UP000241769">
    <property type="component" value="Unassembled WGS sequence"/>
</dbReference>
<name>A0A2P6MXU4_9EUKA</name>
<feature type="compositionally biased region" description="Polar residues" evidence="1">
    <location>
        <begin position="65"/>
        <end position="76"/>
    </location>
</feature>
<comment type="caution">
    <text evidence="2">The sequence shown here is derived from an EMBL/GenBank/DDBJ whole genome shotgun (WGS) entry which is preliminary data.</text>
</comment>
<organism evidence="2 3">
    <name type="scientific">Planoprotostelium fungivorum</name>
    <dbReference type="NCBI Taxonomy" id="1890364"/>
    <lineage>
        <taxon>Eukaryota</taxon>
        <taxon>Amoebozoa</taxon>
        <taxon>Evosea</taxon>
        <taxon>Variosea</taxon>
        <taxon>Cavosteliida</taxon>
        <taxon>Cavosteliaceae</taxon>
        <taxon>Planoprotostelium</taxon>
    </lineage>
</organism>
<reference evidence="2 3" key="1">
    <citation type="journal article" date="2018" name="Genome Biol. Evol.">
        <title>Multiple Roots of Fruiting Body Formation in Amoebozoa.</title>
        <authorList>
            <person name="Hillmann F."/>
            <person name="Forbes G."/>
            <person name="Novohradska S."/>
            <person name="Ferling I."/>
            <person name="Riege K."/>
            <person name="Groth M."/>
            <person name="Westermann M."/>
            <person name="Marz M."/>
            <person name="Spaller T."/>
            <person name="Winckler T."/>
            <person name="Schaap P."/>
            <person name="Glockner G."/>
        </authorList>
    </citation>
    <scope>NUCLEOTIDE SEQUENCE [LARGE SCALE GENOMIC DNA]</scope>
    <source>
        <strain evidence="2 3">Jena</strain>
    </source>
</reference>
<keyword evidence="3" id="KW-1185">Reference proteome</keyword>
<dbReference type="AlphaFoldDB" id="A0A2P6MXU4"/>
<evidence type="ECO:0000313" key="3">
    <source>
        <dbReference type="Proteomes" id="UP000241769"/>
    </source>
</evidence>
<feature type="region of interest" description="Disordered" evidence="1">
    <location>
        <begin position="159"/>
        <end position="193"/>
    </location>
</feature>
<evidence type="ECO:0000256" key="1">
    <source>
        <dbReference type="SAM" id="MobiDB-lite"/>
    </source>
</evidence>
<dbReference type="InParanoid" id="A0A2P6MXU4"/>
<feature type="region of interest" description="Disordered" evidence="1">
    <location>
        <begin position="237"/>
        <end position="315"/>
    </location>
</feature>
<sequence>MADKKSPMSGFKWSKDSPNPLSASMDGKPSPNPKNATSPRGNVAAAAEQINRLALSTGAFPKSATLGSHVQKPTQTAGSPSNSWSAAAPPIVISPTRSSGGLTSPRGPLATSPKPPTIVSPSREDAKVNVISPAKEDGKMLAPSRPVNRVPVKRSDRVLSGRFRPVAGGPKQTGPREFRAEARKSIRFSTPATEEKATAHLTLRRGAVKNLIRLYNEQPAASQAEAKMVYQYPIEVGGRSKDSNVPPTPRLKASTTFTPTLSSPNTPNTVTPPSSLPKSMKPSIAEASASMLLSSDSPAASPRPRPSKAPRLARAASIKVDDKMAIFTEDHKVQQIIYPKAAPGITSYTKLISQGTY</sequence>
<feature type="compositionally biased region" description="Basic and acidic residues" evidence="1">
    <location>
        <begin position="174"/>
        <end position="184"/>
    </location>
</feature>
<dbReference type="EMBL" id="MDYQ01000321">
    <property type="protein sequence ID" value="PRP76503.1"/>
    <property type="molecule type" value="Genomic_DNA"/>
</dbReference>
<gene>
    <name evidence="2" type="ORF">PROFUN_15155</name>
</gene>
<protein>
    <submittedName>
        <fullName evidence="2">Mucin 6, oligomeric mucus/gel-forming</fullName>
    </submittedName>
</protein>
<feature type="compositionally biased region" description="Low complexity" evidence="1">
    <location>
        <begin position="254"/>
        <end position="302"/>
    </location>
</feature>
<evidence type="ECO:0000313" key="2">
    <source>
        <dbReference type="EMBL" id="PRP76503.1"/>
    </source>
</evidence>
<accession>A0A2P6MXU4</accession>
<proteinExistence type="predicted"/>
<feature type="non-terminal residue" evidence="2">
    <location>
        <position position="357"/>
    </location>
</feature>
<feature type="region of interest" description="Disordered" evidence="1">
    <location>
        <begin position="1"/>
        <end position="49"/>
    </location>
</feature>
<feature type="region of interest" description="Disordered" evidence="1">
    <location>
        <begin position="63"/>
        <end position="127"/>
    </location>
</feature>
<feature type="compositionally biased region" description="Low complexity" evidence="1">
    <location>
        <begin position="77"/>
        <end position="90"/>
    </location>
</feature>